<organism evidence="1 2">
    <name type="scientific">Evansella cellulosilytica (strain ATCC 21833 / DSM 2522 / FERM P-1141 / JCM 9156 / N-4)</name>
    <name type="common">Bacillus cellulosilyticus</name>
    <dbReference type="NCBI Taxonomy" id="649639"/>
    <lineage>
        <taxon>Bacteria</taxon>
        <taxon>Bacillati</taxon>
        <taxon>Bacillota</taxon>
        <taxon>Bacilli</taxon>
        <taxon>Bacillales</taxon>
        <taxon>Bacillaceae</taxon>
        <taxon>Evansella</taxon>
    </lineage>
</organism>
<dbReference type="HOGENOM" id="CLU_188988_0_0_9"/>
<reference evidence="1" key="1">
    <citation type="submission" date="2010-12" db="EMBL/GenBank/DDBJ databases">
        <title>Complete sequence of Bacillus cellulosilyticus DSM 2522.</title>
        <authorList>
            <consortium name="US DOE Joint Genome Institute"/>
            <person name="Lucas S."/>
            <person name="Copeland A."/>
            <person name="Lapidus A."/>
            <person name="Cheng J.-F."/>
            <person name="Bruce D."/>
            <person name="Goodwin L."/>
            <person name="Pitluck S."/>
            <person name="Chertkov O."/>
            <person name="Detter J.C."/>
            <person name="Han C."/>
            <person name="Tapia R."/>
            <person name="Land M."/>
            <person name="Hauser L."/>
            <person name="Jeffries C."/>
            <person name="Kyrpides N."/>
            <person name="Ivanova N."/>
            <person name="Mikhailova N."/>
            <person name="Brumm P."/>
            <person name="Mead D."/>
            <person name="Woyke T."/>
        </authorList>
    </citation>
    <scope>NUCLEOTIDE SEQUENCE [LARGE SCALE GENOMIC DNA]</scope>
    <source>
        <strain evidence="1">DSM 2522</strain>
    </source>
</reference>
<dbReference type="STRING" id="649639.Bcell_1442"/>
<gene>
    <name evidence="1" type="ordered locus">Bcell_1442</name>
</gene>
<name>E6TUE9_EVAC2</name>
<dbReference type="EMBL" id="CP002394">
    <property type="protein sequence ID" value="ADU29705.1"/>
    <property type="molecule type" value="Genomic_DNA"/>
</dbReference>
<proteinExistence type="predicted"/>
<dbReference type="AlphaFoldDB" id="E6TUE9"/>
<keyword evidence="2" id="KW-1185">Reference proteome</keyword>
<evidence type="ECO:0000313" key="2">
    <source>
        <dbReference type="Proteomes" id="UP000001401"/>
    </source>
</evidence>
<dbReference type="KEGG" id="bco:Bcell_1442"/>
<dbReference type="eggNOG" id="ENOG5033AT6">
    <property type="taxonomic scope" value="Bacteria"/>
</dbReference>
<protein>
    <submittedName>
        <fullName evidence="1">Uncharacterized protein</fullName>
    </submittedName>
</protein>
<dbReference type="Proteomes" id="UP000001401">
    <property type="component" value="Chromosome"/>
</dbReference>
<sequence length="81" mass="9192">MGYCPVCNGLVQIKKNCPHCSELMKDNGRYMDYFDDYSAYLPIELTKQTDGIVDDGKNNNCPHILTCTSCQHDMIVLINEV</sequence>
<accession>E6TUE9</accession>
<evidence type="ECO:0000313" key="1">
    <source>
        <dbReference type="EMBL" id="ADU29705.1"/>
    </source>
</evidence>